<keyword evidence="4" id="KW-0720">Serine protease</keyword>
<dbReference type="AlphaFoldDB" id="A0A1J0AEB6"/>
<feature type="domain" description="Peptidase S49" evidence="5">
    <location>
        <begin position="116"/>
        <end position="269"/>
    </location>
</feature>
<dbReference type="InterPro" id="IPR002142">
    <property type="entry name" value="Peptidase_S49"/>
</dbReference>
<protein>
    <submittedName>
        <fullName evidence="6">Signal peptide peptidase SppA</fullName>
    </submittedName>
</protein>
<proteinExistence type="inferred from homology"/>
<dbReference type="CDD" id="cd07023">
    <property type="entry name" value="S49_Sppa_N_C"/>
    <property type="match status" value="1"/>
</dbReference>
<dbReference type="NCBIfam" id="TIGR00706">
    <property type="entry name" value="SppA_dom"/>
    <property type="match status" value="1"/>
</dbReference>
<dbReference type="InterPro" id="IPR004635">
    <property type="entry name" value="Pept_S49_SppA"/>
</dbReference>
<organism evidence="6 7">
    <name type="scientific">Gloeomargarita lithophora Alchichica-D10</name>
    <dbReference type="NCBI Taxonomy" id="1188229"/>
    <lineage>
        <taxon>Bacteria</taxon>
        <taxon>Bacillati</taxon>
        <taxon>Cyanobacteriota</taxon>
        <taxon>Cyanophyceae</taxon>
        <taxon>Gloeomargaritales</taxon>
        <taxon>Gloeomargaritaceae</taxon>
        <taxon>Gloeomargarita</taxon>
    </lineage>
</organism>
<keyword evidence="3" id="KW-0378">Hydrolase</keyword>
<dbReference type="InterPro" id="IPR047272">
    <property type="entry name" value="S49_SppA_C"/>
</dbReference>
<dbReference type="GO" id="GO:0008236">
    <property type="term" value="F:serine-type peptidase activity"/>
    <property type="evidence" value="ECO:0007669"/>
    <property type="project" value="UniProtKB-KW"/>
</dbReference>
<keyword evidence="7" id="KW-1185">Reference proteome</keyword>
<dbReference type="Proteomes" id="UP000180235">
    <property type="component" value="Chromosome"/>
</dbReference>
<accession>A0A1J0AEB6</accession>
<dbReference type="InterPro" id="IPR029045">
    <property type="entry name" value="ClpP/crotonase-like_dom_sf"/>
</dbReference>
<dbReference type="RefSeq" id="WP_071454743.1">
    <property type="nucleotide sequence ID" value="NZ_CP017675.1"/>
</dbReference>
<dbReference type="EMBL" id="CP017675">
    <property type="protein sequence ID" value="APB34276.1"/>
    <property type="molecule type" value="Genomic_DNA"/>
</dbReference>
<keyword evidence="2" id="KW-0645">Protease</keyword>
<sequence length="318" mass="34403">MLRQDRLIALALIIICLVAALGNWVGGVPLQRPTPTTGTSGGTANVALIPIAGVITFAGESSPLGSGTTVGAQAIMRAVRRAERDGVKAILLNINSPGGSAAASQAIYEELMRVRQKGKVKIVATMADAAASGGYYIAAAADHIVANPSTITGSIGVIVQVQNLTDLLKKVGVQTITIKSGKFKDIASAYRPITPGETDLLKAFVNQSYQQFFEAILRGRQDKITRSELEKVADGRIVIGAAALDIKLVDSLGNYYDAVEKVKELVELKTEPVIRNYLTPDWRESFQQLFSFSLDQWFPEQRLTRLTYWNKIPLALME</sequence>
<dbReference type="Pfam" id="PF01343">
    <property type="entry name" value="Peptidase_S49"/>
    <property type="match status" value="1"/>
</dbReference>
<evidence type="ECO:0000256" key="1">
    <source>
        <dbReference type="ARBA" id="ARBA00008683"/>
    </source>
</evidence>
<evidence type="ECO:0000256" key="2">
    <source>
        <dbReference type="ARBA" id="ARBA00022670"/>
    </source>
</evidence>
<dbReference type="KEGG" id="glt:GlitD10_1950"/>
<evidence type="ECO:0000313" key="6">
    <source>
        <dbReference type="EMBL" id="APB34276.1"/>
    </source>
</evidence>
<evidence type="ECO:0000256" key="3">
    <source>
        <dbReference type="ARBA" id="ARBA00022801"/>
    </source>
</evidence>
<dbReference type="Gene3D" id="3.90.226.10">
    <property type="entry name" value="2-enoyl-CoA Hydratase, Chain A, domain 1"/>
    <property type="match status" value="2"/>
</dbReference>
<dbReference type="SUPFAM" id="SSF52096">
    <property type="entry name" value="ClpP/crotonase"/>
    <property type="match status" value="1"/>
</dbReference>
<dbReference type="STRING" id="1188229.GlitD10_1950"/>
<dbReference type="GO" id="GO:0006508">
    <property type="term" value="P:proteolysis"/>
    <property type="evidence" value="ECO:0007669"/>
    <property type="project" value="UniProtKB-KW"/>
</dbReference>
<gene>
    <name evidence="6" type="primary">sppA-1</name>
    <name evidence="6" type="ORF">GlitD10_1950</name>
</gene>
<reference evidence="6 7" key="1">
    <citation type="submission" date="2016-10" db="EMBL/GenBank/DDBJ databases">
        <title>Description of Gloeomargarita lithophora gen. nov., sp. nov., a thylakoid-bearing basal-branching cyanobacterium with intracellular carbonates, and proposal for Gloeomargaritales ord. nov.</title>
        <authorList>
            <person name="Moreira D."/>
            <person name="Tavera R."/>
            <person name="Benzerara K."/>
            <person name="Skouri-Panet F."/>
            <person name="Couradeau E."/>
            <person name="Gerard E."/>
            <person name="Loussert C."/>
            <person name="Novelo E."/>
            <person name="Zivanovic Y."/>
            <person name="Lopez-Garcia P."/>
        </authorList>
    </citation>
    <scope>NUCLEOTIDE SEQUENCE [LARGE SCALE GENOMIC DNA]</scope>
    <source>
        <strain evidence="6 7">D10</strain>
    </source>
</reference>
<dbReference type="PANTHER" id="PTHR42987:SF7">
    <property type="entry name" value="SIGNAL PEPTIDE PEPTIDASE SPPA-RELATED"/>
    <property type="match status" value="1"/>
</dbReference>
<comment type="similarity">
    <text evidence="1">Belongs to the peptidase S49 family.</text>
</comment>
<evidence type="ECO:0000256" key="4">
    <source>
        <dbReference type="ARBA" id="ARBA00022825"/>
    </source>
</evidence>
<evidence type="ECO:0000313" key="7">
    <source>
        <dbReference type="Proteomes" id="UP000180235"/>
    </source>
</evidence>
<evidence type="ECO:0000259" key="5">
    <source>
        <dbReference type="Pfam" id="PF01343"/>
    </source>
</evidence>
<dbReference type="PANTHER" id="PTHR42987">
    <property type="entry name" value="PEPTIDASE S49"/>
    <property type="match status" value="1"/>
</dbReference>
<name>A0A1J0AEB6_9CYAN</name>